<dbReference type="GO" id="GO:0016788">
    <property type="term" value="F:hydrolase activity, acting on ester bonds"/>
    <property type="evidence" value="ECO:0007669"/>
    <property type="project" value="InterPro"/>
</dbReference>
<comment type="similarity">
    <text evidence="1">Belongs to the metallo-dependent hydrolases superfamily. TatD-type hydrolase family.</text>
</comment>
<dbReference type="RefSeq" id="WP_101311208.1">
    <property type="nucleotide sequence ID" value="NZ_MVDE01000037.1"/>
</dbReference>
<dbReference type="InterPro" id="IPR049677">
    <property type="entry name" value="QatD"/>
</dbReference>
<dbReference type="InterPro" id="IPR032466">
    <property type="entry name" value="Metal_Hydrolase"/>
</dbReference>
<dbReference type="PROSITE" id="PS01091">
    <property type="entry name" value="TATD_3"/>
    <property type="match status" value="1"/>
</dbReference>
<dbReference type="Pfam" id="PF01026">
    <property type="entry name" value="TatD_DNase"/>
    <property type="match status" value="1"/>
</dbReference>
<keyword evidence="3" id="KW-0479">Metal-binding</keyword>
<sequence>MANHLYDTHFHLDLFKSSKEIIREIDQNEIYTIAVTNLPILYTKLKNSLSSKYIRPALGFHPELLSQYEHHIPQMWTLLNEAKYIGEVGLDFKTSKGSKDLQISFFTELIDRCNIIGNKILTIHSRMSSKEVVSIIGGNFNGKIILHWYSGNKTILEQAIENGYYFSINYSMVNSNSGKELIKMIPLERLLLETDAPFVKYNDKPFTPININNIVKELAIVLNQDYIAMQTILWNNFKALIQ</sequence>
<feature type="binding site" evidence="3">
    <location>
        <position position="124"/>
    </location>
    <ligand>
        <name>a divalent metal cation</name>
        <dbReference type="ChEBI" id="CHEBI:60240"/>
        <label>2</label>
    </ligand>
</feature>
<dbReference type="CDD" id="cd01310">
    <property type="entry name" value="TatD_DNAse"/>
    <property type="match status" value="1"/>
</dbReference>
<dbReference type="NCBIfam" id="NF041926">
    <property type="entry name" value="QatD"/>
    <property type="match status" value="1"/>
</dbReference>
<feature type="binding site" evidence="3">
    <location>
        <position position="11"/>
    </location>
    <ligand>
        <name>a divalent metal cation</name>
        <dbReference type="ChEBI" id="CHEBI:60240"/>
        <label>1</label>
    </ligand>
</feature>
<dbReference type="PROSITE" id="PS01137">
    <property type="entry name" value="TATD_1"/>
    <property type="match status" value="1"/>
</dbReference>
<dbReference type="PIRSF" id="PIRSF005902">
    <property type="entry name" value="DNase_TatD"/>
    <property type="match status" value="1"/>
</dbReference>
<dbReference type="Gene3D" id="3.20.20.140">
    <property type="entry name" value="Metal-dependent hydrolases"/>
    <property type="match status" value="1"/>
</dbReference>
<evidence type="ECO:0000313" key="5">
    <source>
        <dbReference type="Proteomes" id="UP000233618"/>
    </source>
</evidence>
<dbReference type="SUPFAM" id="SSF51556">
    <property type="entry name" value="Metallo-dependent hydrolases"/>
    <property type="match status" value="1"/>
</dbReference>
<dbReference type="AlphaFoldDB" id="A0A2N3HVS7"/>
<organism evidence="4 5">
    <name type="scientific">Labilibaculum manganireducens</name>
    <dbReference type="NCBI Taxonomy" id="1940525"/>
    <lineage>
        <taxon>Bacteria</taxon>
        <taxon>Pseudomonadati</taxon>
        <taxon>Bacteroidota</taxon>
        <taxon>Bacteroidia</taxon>
        <taxon>Marinilabiliales</taxon>
        <taxon>Marinifilaceae</taxon>
        <taxon>Labilibaculum</taxon>
    </lineage>
</organism>
<evidence type="ECO:0008006" key="6">
    <source>
        <dbReference type="Google" id="ProtNLM"/>
    </source>
</evidence>
<feature type="binding site" evidence="3">
    <location>
        <position position="147"/>
    </location>
    <ligand>
        <name>a divalent metal cation</name>
        <dbReference type="ChEBI" id="CHEBI:60240"/>
        <label>2</label>
    </ligand>
</feature>
<feature type="binding site" evidence="3">
    <location>
        <position position="87"/>
    </location>
    <ligand>
        <name>a divalent metal cation</name>
        <dbReference type="ChEBI" id="CHEBI:60240"/>
        <label>1</label>
    </ligand>
</feature>
<reference evidence="4 5" key="1">
    <citation type="journal article" date="2017" name="Front. Microbiol.">
        <title>Labilibaculum manganireducens gen. nov., sp. nov. and Labilibaculum filiforme sp. nov., Novel Bacteroidetes Isolated from Subsurface Sediments of the Baltic Sea.</title>
        <authorList>
            <person name="Vandieken V."/>
            <person name="Marshall I.P."/>
            <person name="Niemann H."/>
            <person name="Engelen B."/>
            <person name="Cypionka H."/>
        </authorList>
    </citation>
    <scope>NUCLEOTIDE SEQUENCE [LARGE SCALE GENOMIC DNA]</scope>
    <source>
        <strain evidence="4 5">59.10-2M</strain>
    </source>
</reference>
<dbReference type="InterPro" id="IPR001130">
    <property type="entry name" value="TatD-like"/>
</dbReference>
<dbReference type="PANTHER" id="PTHR46124:SF2">
    <property type="entry name" value="D-AMINOACYL-TRNA DEACYLASE"/>
    <property type="match status" value="1"/>
</dbReference>
<feature type="binding site" evidence="3">
    <location>
        <position position="9"/>
    </location>
    <ligand>
        <name>a divalent metal cation</name>
        <dbReference type="ChEBI" id="CHEBI:60240"/>
        <label>1</label>
    </ligand>
</feature>
<dbReference type="InterPro" id="IPR018228">
    <property type="entry name" value="DNase_TatD-rel_CS"/>
</dbReference>
<dbReference type="PANTHER" id="PTHR46124">
    <property type="entry name" value="D-AMINOACYL-TRNA DEACYLASE"/>
    <property type="match status" value="1"/>
</dbReference>
<evidence type="ECO:0000313" key="4">
    <source>
        <dbReference type="EMBL" id="PKQ62176.1"/>
    </source>
</evidence>
<dbReference type="Proteomes" id="UP000233618">
    <property type="component" value="Unassembled WGS sequence"/>
</dbReference>
<evidence type="ECO:0000256" key="1">
    <source>
        <dbReference type="ARBA" id="ARBA00009275"/>
    </source>
</evidence>
<gene>
    <name evidence="4" type="ORF">BZG01_17815</name>
</gene>
<comment type="caution">
    <text evidence="4">The sequence shown here is derived from an EMBL/GenBank/DDBJ whole genome shotgun (WGS) entry which is preliminary data.</text>
</comment>
<name>A0A2N3HVS7_9BACT</name>
<protein>
    <recommendedName>
        <fullName evidence="6">Hydrolase TatD</fullName>
    </recommendedName>
</protein>
<accession>A0A2N3HVS7</accession>
<keyword evidence="2" id="KW-0378">Hydrolase</keyword>
<feature type="binding site" evidence="3">
    <location>
        <position position="195"/>
    </location>
    <ligand>
        <name>a divalent metal cation</name>
        <dbReference type="ChEBI" id="CHEBI:60240"/>
        <label>1</label>
    </ligand>
</feature>
<keyword evidence="5" id="KW-1185">Reference proteome</keyword>
<dbReference type="EMBL" id="MVDE01000037">
    <property type="protein sequence ID" value="PKQ62176.1"/>
    <property type="molecule type" value="Genomic_DNA"/>
</dbReference>
<evidence type="ECO:0000256" key="3">
    <source>
        <dbReference type="PIRSR" id="PIRSR005902-1"/>
    </source>
</evidence>
<dbReference type="GO" id="GO:0046872">
    <property type="term" value="F:metal ion binding"/>
    <property type="evidence" value="ECO:0007669"/>
    <property type="project" value="UniProtKB-KW"/>
</dbReference>
<evidence type="ECO:0000256" key="2">
    <source>
        <dbReference type="ARBA" id="ARBA00022801"/>
    </source>
</evidence>
<proteinExistence type="inferred from homology"/>